<dbReference type="InterPro" id="IPR029044">
    <property type="entry name" value="Nucleotide-diphossugar_trans"/>
</dbReference>
<evidence type="ECO:0000256" key="5">
    <source>
        <dbReference type="ARBA" id="ARBA00023136"/>
    </source>
</evidence>
<name>A0ABZ1C402_9BACT</name>
<protein>
    <submittedName>
        <fullName evidence="7">Glycosyltransferase</fullName>
        <ecNumber evidence="7">2.4.-.-</ecNumber>
    </submittedName>
</protein>
<dbReference type="Gene3D" id="3.90.550.10">
    <property type="entry name" value="Spore Coat Polysaccharide Biosynthesis Protein SpsA, Chain A"/>
    <property type="match status" value="1"/>
</dbReference>
<feature type="domain" description="Glycosyltransferase 2-like" evidence="6">
    <location>
        <begin position="4"/>
        <end position="124"/>
    </location>
</feature>
<evidence type="ECO:0000256" key="4">
    <source>
        <dbReference type="ARBA" id="ARBA00022679"/>
    </source>
</evidence>
<dbReference type="GO" id="GO:0016757">
    <property type="term" value="F:glycosyltransferase activity"/>
    <property type="evidence" value="ECO:0007669"/>
    <property type="project" value="UniProtKB-KW"/>
</dbReference>
<dbReference type="PANTHER" id="PTHR43646">
    <property type="entry name" value="GLYCOSYLTRANSFERASE"/>
    <property type="match status" value="1"/>
</dbReference>
<dbReference type="Proteomes" id="UP000738431">
    <property type="component" value="Chromosome"/>
</dbReference>
<keyword evidence="3 7" id="KW-0328">Glycosyltransferase</keyword>
<evidence type="ECO:0000259" key="6">
    <source>
        <dbReference type="Pfam" id="PF00535"/>
    </source>
</evidence>
<keyword evidence="8" id="KW-1185">Reference proteome</keyword>
<reference evidence="7 8" key="1">
    <citation type="submission" date="2023-12" db="EMBL/GenBank/DDBJ databases">
        <title>Description of an unclassified Opitutus bacterium of Verrucomicrobiota.</title>
        <authorList>
            <person name="Zhang D.-F."/>
        </authorList>
    </citation>
    <scope>NUCLEOTIDE SEQUENCE [LARGE SCALE GENOMIC DNA]</scope>
    <source>
        <strain evidence="7 8">WL0086</strain>
    </source>
</reference>
<sequence length="244" mass="27313">MLVSIVVPAFNEEKLLGPNLAAIQTAATTAWTPLGWDHELIVCDNNSTDRTAAIAADHGAHVVFEPINQIARARNTGTSVARGRWLLFIDADSRPSAALLTDLAAAIATDTVIACGSTLRFPTSHPLLRLGAAAWQTWSRLLRHMAGSFVAVETQAFREVGGFPTDLYVGEELELSRRLQHLGRDRYPAQHIRILTRHPLLTSPRKVELYSLRENLTFALRTFTQPFKVMRNRDHCHLWYDGRR</sequence>
<evidence type="ECO:0000313" key="8">
    <source>
        <dbReference type="Proteomes" id="UP000738431"/>
    </source>
</evidence>
<dbReference type="EC" id="2.4.-.-" evidence="7"/>
<evidence type="ECO:0000313" key="7">
    <source>
        <dbReference type="EMBL" id="WRQ86443.1"/>
    </source>
</evidence>
<evidence type="ECO:0000256" key="2">
    <source>
        <dbReference type="ARBA" id="ARBA00022475"/>
    </source>
</evidence>
<dbReference type="Pfam" id="PF00535">
    <property type="entry name" value="Glycos_transf_2"/>
    <property type="match status" value="1"/>
</dbReference>
<keyword evidence="4 7" id="KW-0808">Transferase</keyword>
<dbReference type="EMBL" id="CP139781">
    <property type="protein sequence ID" value="WRQ86443.1"/>
    <property type="molecule type" value="Genomic_DNA"/>
</dbReference>
<evidence type="ECO:0000256" key="3">
    <source>
        <dbReference type="ARBA" id="ARBA00022676"/>
    </source>
</evidence>
<keyword evidence="2" id="KW-1003">Cell membrane</keyword>
<dbReference type="SUPFAM" id="SSF53448">
    <property type="entry name" value="Nucleotide-diphospho-sugar transferases"/>
    <property type="match status" value="1"/>
</dbReference>
<gene>
    <name evidence="7" type="ORF">K1X11_016630</name>
</gene>
<accession>A0ABZ1C402</accession>
<proteinExistence type="predicted"/>
<evidence type="ECO:0000256" key="1">
    <source>
        <dbReference type="ARBA" id="ARBA00004236"/>
    </source>
</evidence>
<organism evidence="7 8">
    <name type="scientific">Actomonas aquatica</name>
    <dbReference type="NCBI Taxonomy" id="2866162"/>
    <lineage>
        <taxon>Bacteria</taxon>
        <taxon>Pseudomonadati</taxon>
        <taxon>Verrucomicrobiota</taxon>
        <taxon>Opitutia</taxon>
        <taxon>Opitutales</taxon>
        <taxon>Opitutaceae</taxon>
        <taxon>Actomonas</taxon>
    </lineage>
</organism>
<comment type="subcellular location">
    <subcellularLocation>
        <location evidence="1">Cell membrane</location>
    </subcellularLocation>
</comment>
<dbReference type="RefSeq" id="WP_221031365.1">
    <property type="nucleotide sequence ID" value="NZ_CP139781.1"/>
</dbReference>
<keyword evidence="5" id="KW-0472">Membrane</keyword>
<dbReference type="InterPro" id="IPR001173">
    <property type="entry name" value="Glyco_trans_2-like"/>
</dbReference>
<dbReference type="PANTHER" id="PTHR43646:SF2">
    <property type="entry name" value="GLYCOSYLTRANSFERASE 2-LIKE DOMAIN-CONTAINING PROTEIN"/>
    <property type="match status" value="1"/>
</dbReference>